<keyword evidence="3" id="KW-1185">Reference proteome</keyword>
<dbReference type="RefSeq" id="WP_135759633.1">
    <property type="nucleotide sequence ID" value="NZ_RQHW01000018.1"/>
</dbReference>
<dbReference type="InterPro" id="IPR018247">
    <property type="entry name" value="EF_Hand_1_Ca_BS"/>
</dbReference>
<protein>
    <submittedName>
        <fullName evidence="2">Uncharacterized protein</fullName>
    </submittedName>
</protein>
<gene>
    <name evidence="2" type="ORF">EHS15_05915</name>
</gene>
<comment type="caution">
    <text evidence="2">The sequence shown here is derived from an EMBL/GenBank/DDBJ whole genome shotgun (WGS) entry which is preliminary data.</text>
</comment>
<organism evidence="2 3">
    <name type="scientific">Leptospira idonii</name>
    <dbReference type="NCBI Taxonomy" id="1193500"/>
    <lineage>
        <taxon>Bacteria</taxon>
        <taxon>Pseudomonadati</taxon>
        <taxon>Spirochaetota</taxon>
        <taxon>Spirochaetia</taxon>
        <taxon>Leptospirales</taxon>
        <taxon>Leptospiraceae</taxon>
        <taxon>Leptospira</taxon>
    </lineage>
</organism>
<dbReference type="Proteomes" id="UP000298058">
    <property type="component" value="Unassembled WGS sequence"/>
</dbReference>
<dbReference type="AlphaFoldDB" id="A0A4R9LZQ0"/>
<name>A0A4R9LZQ0_9LEPT</name>
<feature type="region of interest" description="Disordered" evidence="1">
    <location>
        <begin position="39"/>
        <end position="59"/>
    </location>
</feature>
<reference evidence="2" key="1">
    <citation type="journal article" date="2019" name="PLoS Negl. Trop. Dis.">
        <title>Revisiting the worldwide diversity of Leptospira species in the environment.</title>
        <authorList>
            <person name="Vincent A.T."/>
            <person name="Schiettekatte O."/>
            <person name="Bourhy P."/>
            <person name="Veyrier F.J."/>
            <person name="Picardeau M."/>
        </authorList>
    </citation>
    <scope>NUCLEOTIDE SEQUENCE [LARGE SCALE GENOMIC DNA]</scope>
    <source>
        <strain evidence="2">201300427</strain>
    </source>
</reference>
<dbReference type="OrthoDB" id="341723at2"/>
<sequence>MEKFRIGVFLFLLLVLAVLTFSLSKSWRIYEGGYEVTVEPPNEEKDTDPEPTDEFDLESSSGKVLWKQFFVYPVGLVTETGGFGPEGIVGHARNLYSVNLKTGSVKKFFPRNVYVWDYFPGEFSKQILSNNIDEPKEHSLSLEKKLLIFAAVEDSNKDGVLNHRDVKRVYVYDPDKEELVDILPPGYVFRKLLYNTGKNNLSLIVKKVLSPSSKEEKGIKGKKIETESPQEIFSYDVSTGKGILAQPFD</sequence>
<evidence type="ECO:0000256" key="1">
    <source>
        <dbReference type="SAM" id="MobiDB-lite"/>
    </source>
</evidence>
<accession>A0A4R9LZQ0</accession>
<evidence type="ECO:0000313" key="3">
    <source>
        <dbReference type="Proteomes" id="UP000298058"/>
    </source>
</evidence>
<dbReference type="EMBL" id="RQHW01000018">
    <property type="protein sequence ID" value="TGN19914.1"/>
    <property type="molecule type" value="Genomic_DNA"/>
</dbReference>
<evidence type="ECO:0000313" key="2">
    <source>
        <dbReference type="EMBL" id="TGN19914.1"/>
    </source>
</evidence>
<feature type="compositionally biased region" description="Acidic residues" evidence="1">
    <location>
        <begin position="45"/>
        <end position="57"/>
    </location>
</feature>
<dbReference type="PROSITE" id="PS00018">
    <property type="entry name" value="EF_HAND_1"/>
    <property type="match status" value="1"/>
</dbReference>
<proteinExistence type="predicted"/>